<organism evidence="1 2">
    <name type="scientific">Porcisia hertigi</name>
    <dbReference type="NCBI Taxonomy" id="2761500"/>
    <lineage>
        <taxon>Eukaryota</taxon>
        <taxon>Discoba</taxon>
        <taxon>Euglenozoa</taxon>
        <taxon>Kinetoplastea</taxon>
        <taxon>Metakinetoplastina</taxon>
        <taxon>Trypanosomatida</taxon>
        <taxon>Trypanosomatidae</taxon>
        <taxon>Leishmaniinae</taxon>
        <taxon>Porcisia</taxon>
    </lineage>
</organism>
<keyword evidence="2" id="KW-1185">Reference proteome</keyword>
<sequence>MTYIHNGRAVEKKPFTVQGFLLALWTALALFAQTLLSTQPMARVVEDYQNPAPRMANARANGGGMLDSLRAFLNRRGGGGQTLGGGGNGGWAAAVNRRGGNVHTLPKAPTSGGCASG</sequence>
<reference evidence="1 2" key="1">
    <citation type="submission" date="2021-02" db="EMBL/GenBank/DDBJ databases">
        <title>Porcisia hertigi Genome sequencing and assembly.</title>
        <authorList>
            <person name="Almutairi H."/>
            <person name="Gatherer D."/>
        </authorList>
    </citation>
    <scope>NUCLEOTIDE SEQUENCE [LARGE SCALE GENOMIC DNA]</scope>
    <source>
        <strain evidence="1 2">C119</strain>
    </source>
</reference>
<dbReference type="EMBL" id="JAFJZO010000036">
    <property type="protein sequence ID" value="KAG5490772.1"/>
    <property type="molecule type" value="Genomic_DNA"/>
</dbReference>
<dbReference type="KEGG" id="phet:94287020"/>
<protein>
    <submittedName>
        <fullName evidence="1">Uncharacterized protein</fullName>
    </submittedName>
</protein>
<dbReference type="GeneID" id="94287020"/>
<dbReference type="AlphaFoldDB" id="A0A836HQS4"/>
<evidence type="ECO:0000313" key="1">
    <source>
        <dbReference type="EMBL" id="KAG5490772.1"/>
    </source>
</evidence>
<accession>A0A836HQS4</accession>
<name>A0A836HQS4_9TRYP</name>
<comment type="caution">
    <text evidence="1">The sequence shown here is derived from an EMBL/GenBank/DDBJ whole genome shotgun (WGS) entry which is preliminary data.</text>
</comment>
<gene>
    <name evidence="1" type="ORF">JKF63_00894</name>
</gene>
<proteinExistence type="predicted"/>
<dbReference type="Proteomes" id="UP000674318">
    <property type="component" value="Unassembled WGS sequence"/>
</dbReference>
<dbReference type="RefSeq" id="XP_067753100.1">
    <property type="nucleotide sequence ID" value="XM_067896943.1"/>
</dbReference>
<evidence type="ECO:0000313" key="2">
    <source>
        <dbReference type="Proteomes" id="UP000674318"/>
    </source>
</evidence>